<dbReference type="InterPro" id="IPR050834">
    <property type="entry name" value="Glycosyltransf_2"/>
</dbReference>
<evidence type="ECO:0000259" key="1">
    <source>
        <dbReference type="Pfam" id="PF00535"/>
    </source>
</evidence>
<dbReference type="Proteomes" id="UP000231932">
    <property type="component" value="Chromosome"/>
</dbReference>
<organism evidence="2 3">
    <name type="scientific">Kyrpidia spormannii</name>
    <dbReference type="NCBI Taxonomy" id="2055160"/>
    <lineage>
        <taxon>Bacteria</taxon>
        <taxon>Bacillati</taxon>
        <taxon>Bacillota</taxon>
        <taxon>Bacilli</taxon>
        <taxon>Bacillales</taxon>
        <taxon>Alicyclobacillaceae</taxon>
        <taxon>Kyrpidia</taxon>
    </lineage>
</organism>
<dbReference type="KEGG" id="kyr:CVV65_02005"/>
<dbReference type="PANTHER" id="PTHR43685">
    <property type="entry name" value="GLYCOSYLTRANSFERASE"/>
    <property type="match status" value="1"/>
</dbReference>
<dbReference type="EMBL" id="CP024955">
    <property type="protein sequence ID" value="ATY83888.1"/>
    <property type="molecule type" value="Genomic_DNA"/>
</dbReference>
<accession>A0A2K8N2Y6</accession>
<evidence type="ECO:0000313" key="3">
    <source>
        <dbReference type="Proteomes" id="UP000231932"/>
    </source>
</evidence>
<dbReference type="AlphaFoldDB" id="A0A2K8N2Y6"/>
<evidence type="ECO:0000313" key="2">
    <source>
        <dbReference type="EMBL" id="ATY83888.1"/>
    </source>
</evidence>
<dbReference type="PANTHER" id="PTHR43685:SF2">
    <property type="entry name" value="GLYCOSYLTRANSFERASE 2-LIKE DOMAIN-CONTAINING PROTEIN"/>
    <property type="match status" value="1"/>
</dbReference>
<dbReference type="CDD" id="cd00761">
    <property type="entry name" value="Glyco_tranf_GTA_type"/>
    <property type="match status" value="1"/>
</dbReference>
<sequence>MKPLVSVIIPTYNVGRYIEGALRSALGQTLGNVEVLVVDDASTDDTVARVKAQADSRVRLFVNEGNKGPSFSRNRAIAESRGEWIAVLDGDDWWAEDRLERLYETAVREKADLICDDLYFIQDGAELPWTTLFRERGLRPTEGWVAPAQFVRWDLGLVKPLMHRQRLLESGVRYPETLRFGEDFVFLFTWLRRGASMWLAPKAYYYYRNRRESLVHDKIPLHQQVYDIAVELLAKVDRSREPEIYQALSDRVSHARQLVDYYRVVQPLKEKKVHIALAEVLKHPRVIVSFLRLLPGVLRYQLAHRRERGGAEEGSPLHLP</sequence>
<feature type="domain" description="Glycosyltransferase 2-like" evidence="1">
    <location>
        <begin position="6"/>
        <end position="132"/>
    </location>
</feature>
<protein>
    <recommendedName>
        <fullName evidence="1">Glycosyltransferase 2-like domain-containing protein</fullName>
    </recommendedName>
</protein>
<proteinExistence type="predicted"/>
<dbReference type="OrthoDB" id="9785185at2"/>
<dbReference type="SUPFAM" id="SSF53448">
    <property type="entry name" value="Nucleotide-diphospho-sugar transferases"/>
    <property type="match status" value="1"/>
</dbReference>
<dbReference type="Pfam" id="PF00535">
    <property type="entry name" value="Glycos_transf_2"/>
    <property type="match status" value="1"/>
</dbReference>
<dbReference type="InterPro" id="IPR029044">
    <property type="entry name" value="Nucleotide-diphossugar_trans"/>
</dbReference>
<gene>
    <name evidence="2" type="ORF">CVV65_02005</name>
</gene>
<name>A0A2K8N2Y6_9BACL</name>
<keyword evidence="3" id="KW-1185">Reference proteome</keyword>
<dbReference type="InterPro" id="IPR001173">
    <property type="entry name" value="Glyco_trans_2-like"/>
</dbReference>
<dbReference type="Gene3D" id="3.90.550.10">
    <property type="entry name" value="Spore Coat Polysaccharide Biosynthesis Protein SpsA, Chain A"/>
    <property type="match status" value="1"/>
</dbReference>
<dbReference type="RefSeq" id="WP_100666724.1">
    <property type="nucleotide sequence ID" value="NZ_CP024955.1"/>
</dbReference>
<reference evidence="3" key="1">
    <citation type="submission" date="2017-11" db="EMBL/GenBank/DDBJ databases">
        <title>Complete Genome Sequence of Kyrpidia sp. Strain EA-1, a thermophilic, hydrogen-oxidizing Bacterium, isolated from the Azores.</title>
        <authorList>
            <person name="Reiner J.E."/>
            <person name="Lapp C.J."/>
            <person name="Bunk B."/>
            <person name="Gescher J."/>
        </authorList>
    </citation>
    <scope>NUCLEOTIDE SEQUENCE [LARGE SCALE GENOMIC DNA]</scope>
    <source>
        <strain evidence="3">EA-1</strain>
    </source>
</reference>